<dbReference type="Proteomes" id="UP000032180">
    <property type="component" value="Chromosome 8"/>
</dbReference>
<reference evidence="3" key="2">
    <citation type="submission" date="2013-12" db="EMBL/GenBank/DDBJ databases">
        <authorList>
            <person name="Yu Y."/>
            <person name="Lee S."/>
            <person name="de Baynast K."/>
            <person name="Wissotski M."/>
            <person name="Liu L."/>
            <person name="Talag J."/>
            <person name="Goicoechea J."/>
            <person name="Angelova A."/>
            <person name="Jetty R."/>
            <person name="Kudrna D."/>
            <person name="Golser W."/>
            <person name="Rivera L."/>
            <person name="Zhang J."/>
            <person name="Wing R."/>
        </authorList>
    </citation>
    <scope>NUCLEOTIDE SEQUENCE</scope>
</reference>
<sequence>MEKGGKVKKRFGVNMGGEGGERS</sequence>
<dbReference type="AlphaFoldDB" id="A0A0D9X441"/>
<evidence type="ECO:0000313" key="2">
    <source>
        <dbReference type="EnsemblPlants" id="LPERR08G02210.4"/>
    </source>
</evidence>
<dbReference type="HOGENOM" id="CLU_3423502_0_0_1"/>
<reference evidence="2 3" key="1">
    <citation type="submission" date="2012-08" db="EMBL/GenBank/DDBJ databases">
        <title>Oryza genome evolution.</title>
        <authorList>
            <person name="Wing R.A."/>
        </authorList>
    </citation>
    <scope>NUCLEOTIDE SEQUENCE</scope>
</reference>
<keyword evidence="3" id="KW-1185">Reference proteome</keyword>
<protein>
    <submittedName>
        <fullName evidence="2">Uncharacterized protein</fullName>
    </submittedName>
</protein>
<feature type="region of interest" description="Disordered" evidence="1">
    <location>
        <begin position="1"/>
        <end position="23"/>
    </location>
</feature>
<reference evidence="2" key="3">
    <citation type="submission" date="2015-04" db="UniProtKB">
        <authorList>
            <consortium name="EnsemblPlants"/>
        </authorList>
    </citation>
    <scope>IDENTIFICATION</scope>
</reference>
<evidence type="ECO:0000256" key="1">
    <source>
        <dbReference type="SAM" id="MobiDB-lite"/>
    </source>
</evidence>
<organism evidence="2 3">
    <name type="scientific">Leersia perrieri</name>
    <dbReference type="NCBI Taxonomy" id="77586"/>
    <lineage>
        <taxon>Eukaryota</taxon>
        <taxon>Viridiplantae</taxon>
        <taxon>Streptophyta</taxon>
        <taxon>Embryophyta</taxon>
        <taxon>Tracheophyta</taxon>
        <taxon>Spermatophyta</taxon>
        <taxon>Magnoliopsida</taxon>
        <taxon>Liliopsida</taxon>
        <taxon>Poales</taxon>
        <taxon>Poaceae</taxon>
        <taxon>BOP clade</taxon>
        <taxon>Oryzoideae</taxon>
        <taxon>Oryzeae</taxon>
        <taxon>Oryzinae</taxon>
        <taxon>Leersia</taxon>
    </lineage>
</organism>
<feature type="compositionally biased region" description="Gly residues" evidence="1">
    <location>
        <begin position="14"/>
        <end position="23"/>
    </location>
</feature>
<proteinExistence type="predicted"/>
<name>A0A0D9X441_9ORYZ</name>
<dbReference type="Gramene" id="LPERR08G02210.4">
    <property type="protein sequence ID" value="LPERR08G02210.4"/>
    <property type="gene ID" value="LPERR08G02210"/>
</dbReference>
<evidence type="ECO:0000313" key="3">
    <source>
        <dbReference type="Proteomes" id="UP000032180"/>
    </source>
</evidence>
<accession>A0A0D9X441</accession>
<feature type="compositionally biased region" description="Basic residues" evidence="1">
    <location>
        <begin position="1"/>
        <end position="11"/>
    </location>
</feature>
<dbReference type="EnsemblPlants" id="LPERR08G02210.4">
    <property type="protein sequence ID" value="LPERR08G02210.4"/>
    <property type="gene ID" value="LPERR08G02210"/>
</dbReference>